<dbReference type="EMBL" id="CP008727">
    <property type="protein sequence ID" value="AIO68596.1"/>
    <property type="molecule type" value="Genomic_DNA"/>
</dbReference>
<evidence type="ECO:0000313" key="1">
    <source>
        <dbReference type="EMBL" id="AIO68596.1"/>
    </source>
</evidence>
<reference evidence="1 2" key="1">
    <citation type="submission" date="2014-06" db="EMBL/GenBank/DDBJ databases">
        <authorList>
            <person name="Bishop-Lilly K.A."/>
            <person name="Broomall S.M."/>
            <person name="Chain P.S."/>
            <person name="Chertkov O."/>
            <person name="Coyne S.R."/>
            <person name="Daligault H.E."/>
            <person name="Davenport K.W."/>
            <person name="Erkkila T."/>
            <person name="Frey K.G."/>
            <person name="Gibbons H.S."/>
            <person name="Gu W."/>
            <person name="Jaissle J."/>
            <person name="Johnson S.L."/>
            <person name="Koroleva G.I."/>
            <person name="Ladner J.T."/>
            <person name="Lo C.-C."/>
            <person name="Minogue T.D."/>
            <person name="Munk C."/>
            <person name="Palacios G.F."/>
            <person name="Redden C.L."/>
            <person name="Rosenzweig C.N."/>
            <person name="Scholz M.B."/>
            <person name="Teshima H."/>
            <person name="Xu Y."/>
        </authorList>
    </citation>
    <scope>NUCLEOTIDE SEQUENCE [LARGE SCALE GENOMIC DNA]</scope>
    <source>
        <strain evidence="1 2">EO147</strain>
    </source>
</reference>
<name>A0AAI8FPG3_9BURK</name>
<gene>
    <name evidence="1" type="ORF">DM82_4484</name>
</gene>
<sequence length="113" mass="13028">MVASKQIPGMGTLRRFRETTGKPIGWLLGEDLLLPQQPTPTTDKTPEPAHGEFVFVPRFDANAEQSFSMAFRKYWIEKYLNADPANLSAHRIEDDVMEPQFQRAEQRRAPVRR</sequence>
<dbReference type="KEGG" id="bok:DM82_4484"/>
<organism evidence="1 2">
    <name type="scientific">Burkholderia oklahomensis</name>
    <dbReference type="NCBI Taxonomy" id="342113"/>
    <lineage>
        <taxon>Bacteria</taxon>
        <taxon>Pseudomonadati</taxon>
        <taxon>Pseudomonadota</taxon>
        <taxon>Betaproteobacteria</taxon>
        <taxon>Burkholderiales</taxon>
        <taxon>Burkholderiaceae</taxon>
        <taxon>Burkholderia</taxon>
        <taxon>pseudomallei group</taxon>
    </lineage>
</organism>
<dbReference type="RefSeq" id="WP_010111521.1">
    <property type="nucleotide sequence ID" value="NZ_CP008727.1"/>
</dbReference>
<protein>
    <submittedName>
        <fullName evidence="1">Transcriptional regulator domain protein</fullName>
    </submittedName>
</protein>
<accession>A0AAI8FPG3</accession>
<proteinExistence type="predicted"/>
<dbReference type="Proteomes" id="UP000029424">
    <property type="component" value="Chromosome 2"/>
</dbReference>
<dbReference type="AlphaFoldDB" id="A0AAI8FPG3"/>
<evidence type="ECO:0000313" key="2">
    <source>
        <dbReference type="Proteomes" id="UP000029424"/>
    </source>
</evidence>
<keyword evidence="2" id="KW-1185">Reference proteome</keyword>